<sequence length="76" mass="8122">MTGHYMSTLGLQKMQSPARMNGILSYDGCLPFTLYMHCVVSTVRPLAGGTMEVKLADTLTLLNPDRLTGCGLGGSQ</sequence>
<protein>
    <submittedName>
        <fullName evidence="1">Uncharacterized protein</fullName>
    </submittedName>
</protein>
<dbReference type="Proteomes" id="UP000247810">
    <property type="component" value="Unassembled WGS sequence"/>
</dbReference>
<keyword evidence="2" id="KW-1185">Reference proteome</keyword>
<name>A0A319D5E0_9EURO</name>
<dbReference type="AlphaFoldDB" id="A0A319D5E0"/>
<evidence type="ECO:0000313" key="2">
    <source>
        <dbReference type="Proteomes" id="UP000247810"/>
    </source>
</evidence>
<accession>A0A319D5E0</accession>
<gene>
    <name evidence="1" type="ORF">BO71DRAFT_100972</name>
</gene>
<organism evidence="1 2">
    <name type="scientific">Aspergillus ellipticus CBS 707.79</name>
    <dbReference type="NCBI Taxonomy" id="1448320"/>
    <lineage>
        <taxon>Eukaryota</taxon>
        <taxon>Fungi</taxon>
        <taxon>Dikarya</taxon>
        <taxon>Ascomycota</taxon>
        <taxon>Pezizomycotina</taxon>
        <taxon>Eurotiomycetes</taxon>
        <taxon>Eurotiomycetidae</taxon>
        <taxon>Eurotiales</taxon>
        <taxon>Aspergillaceae</taxon>
        <taxon>Aspergillus</taxon>
        <taxon>Aspergillus subgen. Circumdati</taxon>
    </lineage>
</organism>
<evidence type="ECO:0000313" key="1">
    <source>
        <dbReference type="EMBL" id="PYH89717.1"/>
    </source>
</evidence>
<dbReference type="VEuPathDB" id="FungiDB:BO71DRAFT_100972"/>
<proteinExistence type="predicted"/>
<reference evidence="1 2" key="1">
    <citation type="submission" date="2018-02" db="EMBL/GenBank/DDBJ databases">
        <title>The genomes of Aspergillus section Nigri reveals drivers in fungal speciation.</title>
        <authorList>
            <consortium name="DOE Joint Genome Institute"/>
            <person name="Vesth T.C."/>
            <person name="Nybo J."/>
            <person name="Theobald S."/>
            <person name="Brandl J."/>
            <person name="Frisvad J.C."/>
            <person name="Nielsen K.F."/>
            <person name="Lyhne E.K."/>
            <person name="Kogle M.E."/>
            <person name="Kuo A."/>
            <person name="Riley R."/>
            <person name="Clum A."/>
            <person name="Nolan M."/>
            <person name="Lipzen A."/>
            <person name="Salamov A."/>
            <person name="Henrissat B."/>
            <person name="Wiebenga A."/>
            <person name="De vries R.P."/>
            <person name="Grigoriev I.V."/>
            <person name="Mortensen U.H."/>
            <person name="Andersen M.R."/>
            <person name="Baker S.E."/>
        </authorList>
    </citation>
    <scope>NUCLEOTIDE SEQUENCE [LARGE SCALE GENOMIC DNA]</scope>
    <source>
        <strain evidence="1 2">CBS 707.79</strain>
    </source>
</reference>
<dbReference type="EMBL" id="KZ826015">
    <property type="protein sequence ID" value="PYH89717.1"/>
    <property type="molecule type" value="Genomic_DNA"/>
</dbReference>